<reference evidence="2 3" key="1">
    <citation type="submission" date="2018-01" db="EMBL/GenBank/DDBJ databases">
        <title>Complete and assembled Genome of Pantoea gaviniae DSM22758T.</title>
        <authorList>
            <person name="Stevens M.J.A."/>
            <person name="Zurfluh K."/>
            <person name="Stephan R."/>
        </authorList>
    </citation>
    <scope>NUCLEOTIDE SEQUENCE [LARGE SCALE GENOMIC DNA]</scope>
    <source>
        <strain evidence="2 3">DSM 22758</strain>
    </source>
</reference>
<dbReference type="EMBL" id="CP026377">
    <property type="protein sequence ID" value="AUX93191.1"/>
    <property type="molecule type" value="Genomic_DNA"/>
</dbReference>
<feature type="transmembrane region" description="Helical" evidence="1">
    <location>
        <begin position="6"/>
        <end position="28"/>
    </location>
</feature>
<keyword evidence="3" id="KW-1185">Reference proteome</keyword>
<dbReference type="Proteomes" id="UP000238365">
    <property type="component" value="Chromosome"/>
</dbReference>
<dbReference type="AlphaFoldDB" id="A0A2L0IF22"/>
<feature type="transmembrane region" description="Helical" evidence="1">
    <location>
        <begin position="87"/>
        <end position="105"/>
    </location>
</feature>
<keyword evidence="1" id="KW-0812">Transmembrane</keyword>
<organism evidence="2 3">
    <name type="scientific">Mixta gaviniae</name>
    <dbReference type="NCBI Taxonomy" id="665914"/>
    <lineage>
        <taxon>Bacteria</taxon>
        <taxon>Pseudomonadati</taxon>
        <taxon>Pseudomonadota</taxon>
        <taxon>Gammaproteobacteria</taxon>
        <taxon>Enterobacterales</taxon>
        <taxon>Erwiniaceae</taxon>
        <taxon>Mixta</taxon>
    </lineage>
</organism>
<proteinExistence type="predicted"/>
<feature type="transmembrane region" description="Helical" evidence="1">
    <location>
        <begin position="40"/>
        <end position="59"/>
    </location>
</feature>
<dbReference type="InterPro" id="IPR008407">
    <property type="entry name" value="Brnchd-chn_aa_trnsp_AzlD"/>
</dbReference>
<evidence type="ECO:0000256" key="1">
    <source>
        <dbReference type="SAM" id="Phobius"/>
    </source>
</evidence>
<sequence length="107" mass="11145">MISSSLLMGGIGVLAAGTYLMRLAGYKLGAHVELPERARLLLADAAIVLLLAVAAVATLFEGQQFAGYARPFGVLVALLLAWRKAPLIVVIISAGLATAAVRWLGVM</sequence>
<dbReference type="Pfam" id="PF05437">
    <property type="entry name" value="AzlD"/>
    <property type="match status" value="1"/>
</dbReference>
<accession>A0A2L0IF22</accession>
<evidence type="ECO:0000313" key="2">
    <source>
        <dbReference type="EMBL" id="AUX93191.1"/>
    </source>
</evidence>
<name>A0A2L0IF22_9GAMM</name>
<gene>
    <name evidence="2" type="ORF">C2E15_08950</name>
</gene>
<dbReference type="KEGG" id="pgz:C2E15_08950"/>
<keyword evidence="1" id="KW-0472">Membrane</keyword>
<evidence type="ECO:0000313" key="3">
    <source>
        <dbReference type="Proteomes" id="UP000238365"/>
    </source>
</evidence>
<protein>
    <submittedName>
        <fullName evidence="2">Branched-chain amino acid transport</fullName>
    </submittedName>
</protein>
<keyword evidence="1" id="KW-1133">Transmembrane helix</keyword>
<feature type="transmembrane region" description="Helical" evidence="1">
    <location>
        <begin position="65"/>
        <end position="82"/>
    </location>
</feature>
<dbReference type="RefSeq" id="WP_104957055.1">
    <property type="nucleotide sequence ID" value="NZ_CP026377.1"/>
</dbReference>